<feature type="domain" description="BIG2" evidence="4">
    <location>
        <begin position="362"/>
        <end position="443"/>
    </location>
</feature>
<name>A0A318ISK3_9BURK</name>
<accession>A0A318ISK3</accession>
<reference evidence="5 6" key="1">
    <citation type="submission" date="2018-05" db="EMBL/GenBank/DDBJ databases">
        <title>Genomic Encyclopedia of Type Strains, Phase IV (KMG-IV): sequencing the most valuable type-strain genomes for metagenomic binning, comparative biology and taxonomic classification.</title>
        <authorList>
            <person name="Goeker M."/>
        </authorList>
    </citation>
    <scope>NUCLEOTIDE SEQUENCE [LARGE SCALE GENOMIC DNA]</scope>
    <source>
        <strain evidence="5 6">DSM 19792</strain>
    </source>
</reference>
<dbReference type="Proteomes" id="UP000247792">
    <property type="component" value="Unassembled WGS sequence"/>
</dbReference>
<keyword evidence="6" id="KW-1185">Reference proteome</keyword>
<dbReference type="Pfam" id="PF02368">
    <property type="entry name" value="Big_2"/>
    <property type="match status" value="7"/>
</dbReference>
<dbReference type="InterPro" id="IPR021884">
    <property type="entry name" value="Ice-bd_prot"/>
</dbReference>
<dbReference type="InterPro" id="IPR003343">
    <property type="entry name" value="Big_2"/>
</dbReference>
<feature type="domain" description="BIG2" evidence="4">
    <location>
        <begin position="186"/>
        <end position="267"/>
    </location>
</feature>
<protein>
    <submittedName>
        <fullName evidence="5">Ig-like protein group 2</fullName>
    </submittedName>
</protein>
<dbReference type="SUPFAM" id="SSF49373">
    <property type="entry name" value="Invasin/intimin cell-adhesion fragments"/>
    <property type="match status" value="7"/>
</dbReference>
<comment type="caution">
    <text evidence="5">The sequence shown here is derived from an EMBL/GenBank/DDBJ whole genome shotgun (WGS) entry which is preliminary data.</text>
</comment>
<dbReference type="AlphaFoldDB" id="A0A318ISK3"/>
<dbReference type="EMBL" id="QJKB01000016">
    <property type="protein sequence ID" value="PXX37361.1"/>
    <property type="molecule type" value="Genomic_DNA"/>
</dbReference>
<feature type="domain" description="BIG2" evidence="4">
    <location>
        <begin position="710"/>
        <end position="791"/>
    </location>
</feature>
<evidence type="ECO:0000259" key="4">
    <source>
        <dbReference type="SMART" id="SM00635"/>
    </source>
</evidence>
<organism evidence="5 6">
    <name type="scientific">Undibacterium pigrum</name>
    <dbReference type="NCBI Taxonomy" id="401470"/>
    <lineage>
        <taxon>Bacteria</taxon>
        <taxon>Pseudomonadati</taxon>
        <taxon>Pseudomonadota</taxon>
        <taxon>Betaproteobacteria</taxon>
        <taxon>Burkholderiales</taxon>
        <taxon>Oxalobacteraceae</taxon>
        <taxon>Undibacterium</taxon>
    </lineage>
</organism>
<feature type="domain" description="BIG2" evidence="4">
    <location>
        <begin position="272"/>
        <end position="357"/>
    </location>
</feature>
<feature type="domain" description="BIG2" evidence="4">
    <location>
        <begin position="536"/>
        <end position="617"/>
    </location>
</feature>
<feature type="region of interest" description="Disordered" evidence="3">
    <location>
        <begin position="27"/>
        <end position="53"/>
    </location>
</feature>
<comment type="similarity">
    <text evidence="1">Belongs to the ice-binding protein family.</text>
</comment>
<keyword evidence="2" id="KW-0732">Signal</keyword>
<dbReference type="Pfam" id="PF11999">
    <property type="entry name" value="Ice_binding"/>
    <property type="match status" value="1"/>
</dbReference>
<dbReference type="SMART" id="SM00635">
    <property type="entry name" value="BID_2"/>
    <property type="match status" value="8"/>
</dbReference>
<dbReference type="OrthoDB" id="8752644at2"/>
<evidence type="ECO:0000256" key="2">
    <source>
        <dbReference type="ARBA" id="ARBA00022729"/>
    </source>
</evidence>
<evidence type="ECO:0000313" key="5">
    <source>
        <dbReference type="EMBL" id="PXX37361.1"/>
    </source>
</evidence>
<evidence type="ECO:0000256" key="1">
    <source>
        <dbReference type="ARBA" id="ARBA00005445"/>
    </source>
</evidence>
<dbReference type="InterPro" id="IPR008964">
    <property type="entry name" value="Invasin/intimin_cell_adhesion"/>
</dbReference>
<proteinExistence type="inferred from homology"/>
<evidence type="ECO:0000313" key="6">
    <source>
        <dbReference type="Proteomes" id="UP000247792"/>
    </source>
</evidence>
<sequence length="995" mass="97487">MYLSIDEYRLPPLGETGSDESFRYRLRSGTRHRSKSIALRPNRNNSAPDSPEKRQEMNILQRYLRPLACASALLITSFIGGCGGGDQGRDPILGLPSTTLTTLTVSPSTATVASGGMQQFVATATFADGASREVTTTSSWTSGTPTVATVDSTSGIAKGVVSGTAIITASFGGKTSSATLTVSPASLLSIAILPANPSLAIGGKQQFSAMGTYSDGTTIDITAISSFTSASPAAASISSTGLATGVAVGTSIITAASGTKTGTTLLTVTPASLVSIALTPANPPMQIGTTQQLTVTAKYTDGSSVNVTSTSSFSSATPAIATVSSAVASNGVVTALATGTSTITATFNGLSTTTTVNVSSAILFTITVTPVNANLAVGSTQQLIASGNYSDGTTANISNGVTWTSSSPLIATVLPNGLSTGIGTGNALITATLAGKTGSAFLNVIPSVTLNSIAITPLAANVSMGSTQAFTAVGTYSDGSNVNITSTASWSSATTSVATILSTGIATGVSPGTSIITVTSGAKSASATLTVLSTASLTSIVVTPTTASITVGATQNLVATGFYSDGSNANITNAVTWNSGVNAIATVNTGGLVSGVSAGTTPVVAISGNKSGSATLNVLPVATLNSITVTPATPTIAINGAQSFVATGNFADGSSVNISNSVTWASANTAVATISTNGIASGVSGGTAAITANYSGKLGSSSLVVAPALALTSISLAPGSATAPVGSLLQLTATGTYSNASTSNISNTVTWVSSASNVATISASGQLSAVAAGVTNISATQGAQTVTTSFTVTAAPVASINLGSAASFAVLAGTSITNNSGGLTMVSGDVGASSQTVDPVQTAGFSNYKSGAILNTALADLQVAIADANSRTCTVNVPGGVDLGGTTLTPGVYCYAGAITITGTLTLNGPGLYLFRGNSTLNTLANSVVALNGGASAATVFWVPVAATTLGANSVFKGNILSQSAAITLGDTATLQNGRVLTGSAVTLKNNVIAR</sequence>
<dbReference type="Gene3D" id="2.60.40.1080">
    <property type="match status" value="8"/>
</dbReference>
<evidence type="ECO:0000256" key="3">
    <source>
        <dbReference type="SAM" id="MobiDB-lite"/>
    </source>
</evidence>
<feature type="domain" description="BIG2" evidence="4">
    <location>
        <begin position="623"/>
        <end position="704"/>
    </location>
</feature>
<gene>
    <name evidence="5" type="ORF">DFR42_11656</name>
</gene>
<feature type="domain" description="BIG2" evidence="4">
    <location>
        <begin position="449"/>
        <end position="530"/>
    </location>
</feature>
<feature type="domain" description="BIG2" evidence="4">
    <location>
        <begin position="99"/>
        <end position="181"/>
    </location>
</feature>